<proteinExistence type="predicted"/>
<keyword evidence="1" id="KW-0472">Membrane</keyword>
<dbReference type="PANTHER" id="PTHR36834:SF2">
    <property type="entry name" value="MEMBRANE PROTEIN"/>
    <property type="match status" value="1"/>
</dbReference>
<feature type="transmembrane region" description="Helical" evidence="1">
    <location>
        <begin position="94"/>
        <end position="113"/>
    </location>
</feature>
<keyword evidence="1" id="KW-1133">Transmembrane helix</keyword>
<feature type="transmembrane region" description="Helical" evidence="1">
    <location>
        <begin position="12"/>
        <end position="34"/>
    </location>
</feature>
<keyword evidence="1" id="KW-0812">Transmembrane</keyword>
<dbReference type="RefSeq" id="WP_191816539.1">
    <property type="nucleotide sequence ID" value="NZ_JACSPV010000082.1"/>
</dbReference>
<name>A0ABR8VT46_9BACI</name>
<reference evidence="3 4" key="1">
    <citation type="submission" date="2020-08" db="EMBL/GenBank/DDBJ databases">
        <title>A Genomic Blueprint of the Chicken Gut Microbiome.</title>
        <authorList>
            <person name="Gilroy R."/>
            <person name="Ravi A."/>
            <person name="Getino M."/>
            <person name="Pursley I."/>
            <person name="Horton D.L."/>
            <person name="Alikhan N.-F."/>
            <person name="Baker D."/>
            <person name="Gharbi K."/>
            <person name="Hall N."/>
            <person name="Watson M."/>
            <person name="Adriaenssens E.M."/>
            <person name="Foster-Nyarko E."/>
            <person name="Jarju S."/>
            <person name="Secka A."/>
            <person name="Antonio M."/>
            <person name="Oren A."/>
            <person name="Chaudhuri R."/>
            <person name="La Ragione R.M."/>
            <person name="Hildebrand F."/>
            <person name="Pallen M.J."/>
        </authorList>
    </citation>
    <scope>NUCLEOTIDE SEQUENCE [LARGE SCALE GENOMIC DNA]</scope>
    <source>
        <strain evidence="3 4">Sa1BUA2</strain>
    </source>
</reference>
<feature type="domain" description="VanZ-like" evidence="2">
    <location>
        <begin position="18"/>
        <end position="135"/>
    </location>
</feature>
<dbReference type="Proteomes" id="UP000648182">
    <property type="component" value="Unassembled WGS sequence"/>
</dbReference>
<dbReference type="Pfam" id="PF04892">
    <property type="entry name" value="VanZ"/>
    <property type="match status" value="1"/>
</dbReference>
<comment type="caution">
    <text evidence="3">The sequence shown here is derived from an EMBL/GenBank/DDBJ whole genome shotgun (WGS) entry which is preliminary data.</text>
</comment>
<keyword evidence="4" id="KW-1185">Reference proteome</keyword>
<evidence type="ECO:0000313" key="3">
    <source>
        <dbReference type="EMBL" id="MBD8007691.1"/>
    </source>
</evidence>
<feature type="transmembrane region" description="Helical" evidence="1">
    <location>
        <begin position="65"/>
        <end position="82"/>
    </location>
</feature>
<protein>
    <submittedName>
        <fullName evidence="3">VanZ family protein</fullName>
    </submittedName>
</protein>
<organism evidence="3 4">
    <name type="scientific">Bacillus norwichensis</name>
    <dbReference type="NCBI Taxonomy" id="2762217"/>
    <lineage>
        <taxon>Bacteria</taxon>
        <taxon>Bacillati</taxon>
        <taxon>Bacillota</taxon>
        <taxon>Bacilli</taxon>
        <taxon>Bacillales</taxon>
        <taxon>Bacillaceae</taxon>
        <taxon>Bacillus</taxon>
    </lineage>
</organism>
<evidence type="ECO:0000313" key="4">
    <source>
        <dbReference type="Proteomes" id="UP000648182"/>
    </source>
</evidence>
<sequence length="173" mass="19487">MTEELKRRQKLVTISLLIIYLVVLTWIILFKMTFSFEELPHLRKINLVPFAGSVIINQQIDLDEIINNILIFIPFGIYMGMLKPDWRLIKNIAPIASISLLFEVTQYIFAIGATDITDFSGNTLGGIIGISAYFVLCKLFKTEARTNRILNLLAIIGTVGVIALMGLLILSNR</sequence>
<dbReference type="InterPro" id="IPR006976">
    <property type="entry name" value="VanZ-like"/>
</dbReference>
<dbReference type="PANTHER" id="PTHR36834">
    <property type="entry name" value="MEMBRANE PROTEIN-RELATED"/>
    <property type="match status" value="1"/>
</dbReference>
<accession>A0ABR8VT46</accession>
<feature type="transmembrane region" description="Helical" evidence="1">
    <location>
        <begin position="149"/>
        <end position="170"/>
    </location>
</feature>
<feature type="transmembrane region" description="Helical" evidence="1">
    <location>
        <begin position="119"/>
        <end position="137"/>
    </location>
</feature>
<evidence type="ECO:0000256" key="1">
    <source>
        <dbReference type="SAM" id="Phobius"/>
    </source>
</evidence>
<dbReference type="EMBL" id="JACSPV010000082">
    <property type="protein sequence ID" value="MBD8007691.1"/>
    <property type="molecule type" value="Genomic_DNA"/>
</dbReference>
<evidence type="ECO:0000259" key="2">
    <source>
        <dbReference type="Pfam" id="PF04892"/>
    </source>
</evidence>
<gene>
    <name evidence="3" type="ORF">H9631_21880</name>
</gene>
<dbReference type="InterPro" id="IPR053150">
    <property type="entry name" value="Teicoplanin_resist-assoc"/>
</dbReference>